<keyword evidence="2" id="KW-1185">Reference proteome</keyword>
<evidence type="ECO:0000313" key="2">
    <source>
        <dbReference type="Proteomes" id="UP000735302"/>
    </source>
</evidence>
<reference evidence="1 2" key="1">
    <citation type="journal article" date="2021" name="Elife">
        <title>Chloroplast acquisition without the gene transfer in kleptoplastic sea slugs, Plakobranchus ocellatus.</title>
        <authorList>
            <person name="Maeda T."/>
            <person name="Takahashi S."/>
            <person name="Yoshida T."/>
            <person name="Shimamura S."/>
            <person name="Takaki Y."/>
            <person name="Nagai Y."/>
            <person name="Toyoda A."/>
            <person name="Suzuki Y."/>
            <person name="Arimoto A."/>
            <person name="Ishii H."/>
            <person name="Satoh N."/>
            <person name="Nishiyama T."/>
            <person name="Hasebe M."/>
            <person name="Maruyama T."/>
            <person name="Minagawa J."/>
            <person name="Obokata J."/>
            <person name="Shigenobu S."/>
        </authorList>
    </citation>
    <scope>NUCLEOTIDE SEQUENCE [LARGE SCALE GENOMIC DNA]</scope>
</reference>
<proteinExistence type="predicted"/>
<dbReference type="Proteomes" id="UP000735302">
    <property type="component" value="Unassembled WGS sequence"/>
</dbReference>
<name>A0AAV4CGT3_9GAST</name>
<organism evidence="1 2">
    <name type="scientific">Plakobranchus ocellatus</name>
    <dbReference type="NCBI Taxonomy" id="259542"/>
    <lineage>
        <taxon>Eukaryota</taxon>
        <taxon>Metazoa</taxon>
        <taxon>Spiralia</taxon>
        <taxon>Lophotrochozoa</taxon>
        <taxon>Mollusca</taxon>
        <taxon>Gastropoda</taxon>
        <taxon>Heterobranchia</taxon>
        <taxon>Euthyneura</taxon>
        <taxon>Panpulmonata</taxon>
        <taxon>Sacoglossa</taxon>
        <taxon>Placobranchoidea</taxon>
        <taxon>Plakobranchidae</taxon>
        <taxon>Plakobranchus</taxon>
    </lineage>
</organism>
<accession>A0AAV4CGT3</accession>
<sequence>MAQDCPHVWDKGLSRFHLICTSDFICDQNSIYTIVSCPILERNEMEPETSNNQMSREATESLKIPKQLLSNNDTTEQRQHVDSITGRLLAALSAAPVTDSDTGLTFINKTVYNCNKMPESKALYWAVLLNYTYTSPTKLEDFVQHQMLNKYRPSFNKEILTDHICIRNIQ</sequence>
<comment type="caution">
    <text evidence="1">The sequence shown here is derived from an EMBL/GenBank/DDBJ whole genome shotgun (WGS) entry which is preliminary data.</text>
</comment>
<evidence type="ECO:0000313" key="1">
    <source>
        <dbReference type="EMBL" id="GFO30792.1"/>
    </source>
</evidence>
<gene>
    <name evidence="1" type="ORF">PoB_005729700</name>
</gene>
<protein>
    <submittedName>
        <fullName evidence="1">Uncharacterized protein</fullName>
    </submittedName>
</protein>
<dbReference type="EMBL" id="BLXT01006265">
    <property type="protein sequence ID" value="GFO30792.1"/>
    <property type="molecule type" value="Genomic_DNA"/>
</dbReference>
<dbReference type="AlphaFoldDB" id="A0AAV4CGT3"/>